<proteinExistence type="predicted"/>
<reference evidence="2" key="1">
    <citation type="journal article" date="2014" name="Int. J. Syst. Evol. Microbiol.">
        <title>Complete genome sequence of Corynebacterium casei LMG S-19264T (=DSM 44701T), isolated from a smear-ripened cheese.</title>
        <authorList>
            <consortium name="US DOE Joint Genome Institute (JGI-PGF)"/>
            <person name="Walter F."/>
            <person name="Albersmeier A."/>
            <person name="Kalinowski J."/>
            <person name="Ruckert C."/>
        </authorList>
    </citation>
    <scope>NUCLEOTIDE SEQUENCE</scope>
    <source>
        <strain evidence="2">KCTC 12344</strain>
    </source>
</reference>
<dbReference type="Gene3D" id="2.60.120.10">
    <property type="entry name" value="Jelly Rolls"/>
    <property type="match status" value="1"/>
</dbReference>
<dbReference type="InterPro" id="IPR011051">
    <property type="entry name" value="RmlC_Cupin_sf"/>
</dbReference>
<feature type="domain" description="ChrR-like cupin" evidence="1">
    <location>
        <begin position="72"/>
        <end position="141"/>
    </location>
</feature>
<organism evidence="2 3">
    <name type="scientific">Pseudoduganella plicata</name>
    <dbReference type="NCBI Taxonomy" id="321984"/>
    <lineage>
        <taxon>Bacteria</taxon>
        <taxon>Pseudomonadati</taxon>
        <taxon>Pseudomonadota</taxon>
        <taxon>Betaproteobacteria</taxon>
        <taxon>Burkholderiales</taxon>
        <taxon>Oxalobacteraceae</taxon>
        <taxon>Telluria group</taxon>
        <taxon>Pseudoduganella</taxon>
    </lineage>
</organism>
<dbReference type="InterPro" id="IPR014710">
    <property type="entry name" value="RmlC-like_jellyroll"/>
</dbReference>
<comment type="caution">
    <text evidence="2">The sequence shown here is derived from an EMBL/GenBank/DDBJ whole genome shotgun (WGS) entry which is preliminary data.</text>
</comment>
<accession>A0AA87Y5L0</accession>
<dbReference type="SUPFAM" id="SSF51182">
    <property type="entry name" value="RmlC-like cupins"/>
    <property type="match status" value="1"/>
</dbReference>
<evidence type="ECO:0000313" key="2">
    <source>
        <dbReference type="EMBL" id="GGY99492.1"/>
    </source>
</evidence>
<dbReference type="Proteomes" id="UP000619512">
    <property type="component" value="Unassembled WGS sequence"/>
</dbReference>
<reference evidence="2" key="2">
    <citation type="submission" date="2022-12" db="EMBL/GenBank/DDBJ databases">
        <authorList>
            <person name="Sun Q."/>
            <person name="Kim S."/>
        </authorList>
    </citation>
    <scope>NUCLEOTIDE SEQUENCE</scope>
    <source>
        <strain evidence="2">KCTC 12344</strain>
    </source>
</reference>
<evidence type="ECO:0000313" key="3">
    <source>
        <dbReference type="Proteomes" id="UP000619512"/>
    </source>
</evidence>
<dbReference type="Pfam" id="PF12973">
    <property type="entry name" value="Cupin_7"/>
    <property type="match status" value="1"/>
</dbReference>
<dbReference type="AlphaFoldDB" id="A0AA87Y5L0"/>
<sequence>MCLYYGCAPGEGEFVHLTITKPGNDMTTPEASDKVLKMAVGAVALPDIEFHEYQPGLRKRVLIHPLFDNTKDDPAGSDAALIRYLPGAFTPRHLHMGYEMVFVLQGDYIENDVTFAPGSLIVRAPGTTHEMRSNHGCTILAMRDVPVKQLT</sequence>
<protein>
    <recommendedName>
        <fullName evidence="1">ChrR-like cupin domain-containing protein</fullName>
    </recommendedName>
</protein>
<name>A0AA87Y5L0_9BURK</name>
<gene>
    <name evidence="2" type="ORF">GCM10007388_36410</name>
</gene>
<dbReference type="InterPro" id="IPR025979">
    <property type="entry name" value="ChrR-like_cupin_dom"/>
</dbReference>
<evidence type="ECO:0000259" key="1">
    <source>
        <dbReference type="Pfam" id="PF12973"/>
    </source>
</evidence>
<dbReference type="EMBL" id="BMWW01000006">
    <property type="protein sequence ID" value="GGY99492.1"/>
    <property type="molecule type" value="Genomic_DNA"/>
</dbReference>